<sequence>MWYYHAGMAAKDTITVTVDHDLVEHAKAQSARSLSAYVNEALAERVARDRRRRALLTAKAAQADDARVERMIAHVESQRDQ</sequence>
<evidence type="ECO:0000256" key="1">
    <source>
        <dbReference type="ARBA" id="ARBA00022649"/>
    </source>
</evidence>
<evidence type="ECO:0000313" key="3">
    <source>
        <dbReference type="Proteomes" id="UP000199111"/>
    </source>
</evidence>
<evidence type="ECO:0000313" key="2">
    <source>
        <dbReference type="EMBL" id="SFK18795.1"/>
    </source>
</evidence>
<proteinExistence type="predicted"/>
<keyword evidence="1" id="KW-1277">Toxin-antitoxin system</keyword>
<gene>
    <name evidence="2" type="ORF">SAMN05216275_11935</name>
</gene>
<name>A0A1I3XH08_9ACTN</name>
<dbReference type="EMBL" id="FOQY01000019">
    <property type="protein sequence ID" value="SFK18795.1"/>
    <property type="molecule type" value="Genomic_DNA"/>
</dbReference>
<reference evidence="3" key="1">
    <citation type="submission" date="2016-10" db="EMBL/GenBank/DDBJ databases">
        <authorList>
            <person name="Varghese N."/>
            <person name="Submissions S."/>
        </authorList>
    </citation>
    <scope>NUCLEOTIDE SEQUENCE [LARGE SCALE GENOMIC DNA]</scope>
    <source>
        <strain evidence="3">CGMCC 4.2126</strain>
    </source>
</reference>
<protein>
    <submittedName>
        <fullName evidence="2">Post-segregation antitoxin CcdA</fullName>
    </submittedName>
</protein>
<organism evidence="2 3">
    <name type="scientific">Streptosporangium canum</name>
    <dbReference type="NCBI Taxonomy" id="324952"/>
    <lineage>
        <taxon>Bacteria</taxon>
        <taxon>Bacillati</taxon>
        <taxon>Actinomycetota</taxon>
        <taxon>Actinomycetes</taxon>
        <taxon>Streptosporangiales</taxon>
        <taxon>Streptosporangiaceae</taxon>
        <taxon>Streptosporangium</taxon>
    </lineage>
</organism>
<keyword evidence="3" id="KW-1185">Reference proteome</keyword>
<dbReference type="Pfam" id="PF07362">
    <property type="entry name" value="CcdA"/>
    <property type="match status" value="1"/>
</dbReference>
<dbReference type="InterPro" id="IPR009956">
    <property type="entry name" value="Post-segregation_anti-tox_CcdA"/>
</dbReference>
<dbReference type="AlphaFoldDB" id="A0A1I3XH08"/>
<dbReference type="Proteomes" id="UP000199111">
    <property type="component" value="Unassembled WGS sequence"/>
</dbReference>
<accession>A0A1I3XH08</accession>